<dbReference type="Proteomes" id="UP000677413">
    <property type="component" value="Unassembled WGS sequence"/>
</dbReference>
<proteinExistence type="predicted"/>
<accession>A0A940XZL2</accession>
<name>A0A940XZL2_9ACTN</name>
<feature type="region of interest" description="Disordered" evidence="1">
    <location>
        <begin position="20"/>
        <end position="69"/>
    </location>
</feature>
<gene>
    <name evidence="2" type="ORF">J8N05_20580</name>
</gene>
<reference evidence="2 3" key="1">
    <citation type="submission" date="2021-04" db="EMBL/GenBank/DDBJ databases">
        <authorList>
            <person name="Tang X."/>
            <person name="Zhou X."/>
            <person name="Chen X."/>
            <person name="Cernava T."/>
            <person name="Zhang C."/>
        </authorList>
    </citation>
    <scope>NUCLEOTIDE SEQUENCE [LARGE SCALE GENOMIC DNA]</scope>
    <source>
        <strain evidence="2 3">BH-SS-21</strain>
    </source>
</reference>
<dbReference type="EMBL" id="JAGPYQ010000001">
    <property type="protein sequence ID" value="MBQ0850567.1"/>
    <property type="molecule type" value="Genomic_DNA"/>
</dbReference>
<feature type="compositionally biased region" description="Pro residues" evidence="1">
    <location>
        <begin position="20"/>
        <end position="29"/>
    </location>
</feature>
<evidence type="ECO:0000256" key="1">
    <source>
        <dbReference type="SAM" id="MobiDB-lite"/>
    </source>
</evidence>
<comment type="caution">
    <text evidence="2">The sequence shown here is derived from an EMBL/GenBank/DDBJ whole genome shotgun (WGS) entry which is preliminary data.</text>
</comment>
<feature type="compositionally biased region" description="Polar residues" evidence="1">
    <location>
        <begin position="35"/>
        <end position="69"/>
    </location>
</feature>
<evidence type="ECO:0000313" key="3">
    <source>
        <dbReference type="Proteomes" id="UP000677413"/>
    </source>
</evidence>
<protein>
    <submittedName>
        <fullName evidence="2">Uncharacterized protein</fullName>
    </submittedName>
</protein>
<dbReference type="RefSeq" id="WP_210884798.1">
    <property type="nucleotide sequence ID" value="NZ_JAGPYQ010000001.1"/>
</dbReference>
<sequence length="69" mass="7338">MFIRTSFVVPAPAGAHVPLPTPRLLPRPPGRLASLHTSEMNTSHSADGTGVHLSSQSYVRPVSLQPSPQ</sequence>
<organism evidence="2 3">
    <name type="scientific">Streptomyces liliiviolaceus</name>
    <dbReference type="NCBI Taxonomy" id="2823109"/>
    <lineage>
        <taxon>Bacteria</taxon>
        <taxon>Bacillati</taxon>
        <taxon>Actinomycetota</taxon>
        <taxon>Actinomycetes</taxon>
        <taxon>Kitasatosporales</taxon>
        <taxon>Streptomycetaceae</taxon>
        <taxon>Streptomyces</taxon>
    </lineage>
</organism>
<evidence type="ECO:0000313" key="2">
    <source>
        <dbReference type="EMBL" id="MBQ0850567.1"/>
    </source>
</evidence>
<keyword evidence="3" id="KW-1185">Reference proteome</keyword>
<dbReference type="AlphaFoldDB" id="A0A940XZL2"/>